<dbReference type="InterPro" id="IPR012337">
    <property type="entry name" value="RNaseH-like_sf"/>
</dbReference>
<keyword evidence="12 14" id="KW-0378">Hydrolase</keyword>
<comment type="catalytic activity">
    <reaction evidence="1 14 15 16">
        <text>Endonucleolytic cleavage to 5'-phosphomonoester.</text>
        <dbReference type="EC" id="3.1.26.4"/>
    </reaction>
</comment>
<dbReference type="HAMAP" id="MF_00052_B">
    <property type="entry name" value="RNase_HII_B"/>
    <property type="match status" value="1"/>
</dbReference>
<comment type="function">
    <text evidence="3 14 16">Endonuclease that specifically degrades the RNA of RNA-DNA hybrids.</text>
</comment>
<proteinExistence type="inferred from homology"/>
<evidence type="ECO:0000256" key="1">
    <source>
        <dbReference type="ARBA" id="ARBA00000077"/>
    </source>
</evidence>
<gene>
    <name evidence="14 18" type="primary">rnhB</name>
    <name evidence="18" type="ORF">NBG4_190019</name>
</gene>
<comment type="cofactor">
    <cofactor evidence="2">
        <name>Mg(2+)</name>
        <dbReference type="ChEBI" id="CHEBI:18420"/>
    </cofactor>
</comment>
<evidence type="ECO:0000256" key="15">
    <source>
        <dbReference type="PROSITE-ProRule" id="PRU01319"/>
    </source>
</evidence>
<evidence type="ECO:0000313" key="18">
    <source>
        <dbReference type="EMBL" id="SPQ00176.1"/>
    </source>
</evidence>
<keyword evidence="9 14" id="KW-0540">Nuclease</keyword>
<dbReference type="GO" id="GO:0005737">
    <property type="term" value="C:cytoplasm"/>
    <property type="evidence" value="ECO:0007669"/>
    <property type="project" value="UniProtKB-SubCell"/>
</dbReference>
<feature type="binding site" evidence="14 15">
    <location>
        <position position="22"/>
    </location>
    <ligand>
        <name>a divalent metal cation</name>
        <dbReference type="ChEBI" id="CHEBI:60240"/>
    </ligand>
</feature>
<evidence type="ECO:0000256" key="7">
    <source>
        <dbReference type="ARBA" id="ARBA00019179"/>
    </source>
</evidence>
<evidence type="ECO:0000259" key="17">
    <source>
        <dbReference type="PROSITE" id="PS51975"/>
    </source>
</evidence>
<dbReference type="CDD" id="cd07182">
    <property type="entry name" value="RNase_HII_bacteria_HII_like"/>
    <property type="match status" value="1"/>
</dbReference>
<comment type="cofactor">
    <cofactor evidence="14 15">
        <name>Mn(2+)</name>
        <dbReference type="ChEBI" id="CHEBI:29035"/>
    </cofactor>
    <cofactor evidence="14 15">
        <name>Mg(2+)</name>
        <dbReference type="ChEBI" id="CHEBI:18420"/>
    </cofactor>
    <text evidence="14 15">Manganese or magnesium. Binds 1 divalent metal ion per monomer in the absence of substrate. May bind a second metal ion after substrate binding.</text>
</comment>
<dbReference type="GO" id="GO:0004523">
    <property type="term" value="F:RNA-DNA hybrid ribonuclease activity"/>
    <property type="evidence" value="ECO:0007669"/>
    <property type="project" value="UniProtKB-UniRule"/>
</dbReference>
<comment type="similarity">
    <text evidence="5 14 16">Belongs to the RNase HII family.</text>
</comment>
<feature type="domain" description="RNase H type-2" evidence="17">
    <location>
        <begin position="16"/>
        <end position="202"/>
    </location>
</feature>
<keyword evidence="19" id="KW-1185">Reference proteome</keyword>
<feature type="binding site" evidence="14 15">
    <location>
        <position position="114"/>
    </location>
    <ligand>
        <name>a divalent metal cation</name>
        <dbReference type="ChEBI" id="CHEBI:60240"/>
    </ligand>
</feature>
<dbReference type="SUPFAM" id="SSF53098">
    <property type="entry name" value="Ribonuclease H-like"/>
    <property type="match status" value="1"/>
</dbReference>
<dbReference type="InterPro" id="IPR024567">
    <property type="entry name" value="RNase_HII/HIII_dom"/>
</dbReference>
<evidence type="ECO:0000256" key="5">
    <source>
        <dbReference type="ARBA" id="ARBA00007383"/>
    </source>
</evidence>
<dbReference type="PROSITE" id="PS51975">
    <property type="entry name" value="RNASE_H_2"/>
    <property type="match status" value="1"/>
</dbReference>
<dbReference type="NCBIfam" id="NF000595">
    <property type="entry name" value="PRK00015.1-3"/>
    <property type="match status" value="1"/>
</dbReference>
<accession>A0A2U3QFH2</accession>
<dbReference type="EMBL" id="OUUY01000063">
    <property type="protein sequence ID" value="SPQ00176.1"/>
    <property type="molecule type" value="Genomic_DNA"/>
</dbReference>
<evidence type="ECO:0000256" key="6">
    <source>
        <dbReference type="ARBA" id="ARBA00012180"/>
    </source>
</evidence>
<dbReference type="Gene3D" id="3.30.420.10">
    <property type="entry name" value="Ribonuclease H-like superfamily/Ribonuclease H"/>
    <property type="match status" value="1"/>
</dbReference>
<evidence type="ECO:0000313" key="19">
    <source>
        <dbReference type="Proteomes" id="UP000245125"/>
    </source>
</evidence>
<keyword evidence="11 14" id="KW-0255">Endonuclease</keyword>
<sequence length="202" mass="22662">MGIYLHDANLRQKGYRTIAGIDEAGRGPIAGPVVAASVVLCDEIRIRGLRDSKKVPEKERERLFWDVLCAAVDIGVGVVEHDDIDRLNILQSTKLAMQRALEDLKIPPDMLIIDAVTLPFVPIRQISPFKAESKSASVAAASIIAKYVRDRIMLHYHEIYPEYNFLKHKGYGTREHLSLIRLHGPSPIHRKSYAGVMSLPLF</sequence>
<dbReference type="AlphaFoldDB" id="A0A2U3QFH2"/>
<organism evidence="18 19">
    <name type="scientific">Candidatus Sulfobium mesophilum</name>
    <dbReference type="NCBI Taxonomy" id="2016548"/>
    <lineage>
        <taxon>Bacteria</taxon>
        <taxon>Pseudomonadati</taxon>
        <taxon>Nitrospirota</taxon>
        <taxon>Nitrospiria</taxon>
        <taxon>Nitrospirales</taxon>
        <taxon>Nitrospiraceae</taxon>
        <taxon>Candidatus Sulfobium</taxon>
    </lineage>
</organism>
<reference evidence="19" key="1">
    <citation type="submission" date="2018-03" db="EMBL/GenBank/DDBJ databases">
        <authorList>
            <person name="Zecchin S."/>
        </authorList>
    </citation>
    <scope>NUCLEOTIDE SEQUENCE [LARGE SCALE GENOMIC DNA]</scope>
</reference>
<dbReference type="Pfam" id="PF01351">
    <property type="entry name" value="RNase_HII"/>
    <property type="match status" value="1"/>
</dbReference>
<dbReference type="PANTHER" id="PTHR10954:SF18">
    <property type="entry name" value="RIBONUCLEASE HII"/>
    <property type="match status" value="1"/>
</dbReference>
<evidence type="ECO:0000256" key="11">
    <source>
        <dbReference type="ARBA" id="ARBA00022759"/>
    </source>
</evidence>
<keyword evidence="10 14" id="KW-0479">Metal-binding</keyword>
<evidence type="ECO:0000256" key="16">
    <source>
        <dbReference type="RuleBase" id="RU003515"/>
    </source>
</evidence>
<evidence type="ECO:0000256" key="13">
    <source>
        <dbReference type="ARBA" id="ARBA00023211"/>
    </source>
</evidence>
<feature type="binding site" evidence="14 15">
    <location>
        <position position="23"/>
    </location>
    <ligand>
        <name>a divalent metal cation</name>
        <dbReference type="ChEBI" id="CHEBI:60240"/>
    </ligand>
</feature>
<dbReference type="GO" id="GO:0003723">
    <property type="term" value="F:RNA binding"/>
    <property type="evidence" value="ECO:0007669"/>
    <property type="project" value="UniProtKB-UniRule"/>
</dbReference>
<evidence type="ECO:0000256" key="8">
    <source>
        <dbReference type="ARBA" id="ARBA00022490"/>
    </source>
</evidence>
<evidence type="ECO:0000256" key="4">
    <source>
        <dbReference type="ARBA" id="ARBA00004496"/>
    </source>
</evidence>
<dbReference type="InterPro" id="IPR036397">
    <property type="entry name" value="RNaseH_sf"/>
</dbReference>
<dbReference type="GO" id="GO:0032299">
    <property type="term" value="C:ribonuclease H2 complex"/>
    <property type="evidence" value="ECO:0007669"/>
    <property type="project" value="TreeGrafter"/>
</dbReference>
<dbReference type="PANTHER" id="PTHR10954">
    <property type="entry name" value="RIBONUCLEASE H2 SUBUNIT A"/>
    <property type="match status" value="1"/>
</dbReference>
<evidence type="ECO:0000256" key="10">
    <source>
        <dbReference type="ARBA" id="ARBA00022723"/>
    </source>
</evidence>
<dbReference type="EC" id="3.1.26.4" evidence="6 14"/>
<dbReference type="OrthoDB" id="9803420at2"/>
<dbReference type="GO" id="GO:0030145">
    <property type="term" value="F:manganese ion binding"/>
    <property type="evidence" value="ECO:0007669"/>
    <property type="project" value="UniProtKB-UniRule"/>
</dbReference>
<evidence type="ECO:0000256" key="3">
    <source>
        <dbReference type="ARBA" id="ARBA00004065"/>
    </source>
</evidence>
<dbReference type="NCBIfam" id="NF000594">
    <property type="entry name" value="PRK00015.1-1"/>
    <property type="match status" value="1"/>
</dbReference>
<evidence type="ECO:0000256" key="14">
    <source>
        <dbReference type="HAMAP-Rule" id="MF_00052"/>
    </source>
</evidence>
<dbReference type="Proteomes" id="UP000245125">
    <property type="component" value="Unassembled WGS sequence"/>
</dbReference>
<keyword evidence="13 14" id="KW-0464">Manganese</keyword>
<evidence type="ECO:0000256" key="2">
    <source>
        <dbReference type="ARBA" id="ARBA00001946"/>
    </source>
</evidence>
<dbReference type="GO" id="GO:0043137">
    <property type="term" value="P:DNA replication, removal of RNA primer"/>
    <property type="evidence" value="ECO:0007669"/>
    <property type="project" value="TreeGrafter"/>
</dbReference>
<dbReference type="InterPro" id="IPR022898">
    <property type="entry name" value="RNase_HII"/>
</dbReference>
<comment type="subcellular location">
    <subcellularLocation>
        <location evidence="4 14">Cytoplasm</location>
    </subcellularLocation>
</comment>
<evidence type="ECO:0000256" key="9">
    <source>
        <dbReference type="ARBA" id="ARBA00022722"/>
    </source>
</evidence>
<protein>
    <recommendedName>
        <fullName evidence="7 14">Ribonuclease HII</fullName>
        <shortName evidence="14">RNase HII</shortName>
        <ecNumber evidence="6 14">3.1.26.4</ecNumber>
    </recommendedName>
</protein>
<dbReference type="InterPro" id="IPR001352">
    <property type="entry name" value="RNase_HII/HIII"/>
</dbReference>
<keyword evidence="8 14" id="KW-0963">Cytoplasm</keyword>
<dbReference type="GO" id="GO:0006298">
    <property type="term" value="P:mismatch repair"/>
    <property type="evidence" value="ECO:0007669"/>
    <property type="project" value="TreeGrafter"/>
</dbReference>
<evidence type="ECO:0000256" key="12">
    <source>
        <dbReference type="ARBA" id="ARBA00022801"/>
    </source>
</evidence>
<name>A0A2U3QFH2_9BACT</name>